<dbReference type="InterPro" id="IPR042493">
    <property type="entry name" value="XPD_DNA_FeS"/>
</dbReference>
<dbReference type="Gene3D" id="1.10.275.40">
    <property type="match status" value="1"/>
</dbReference>
<dbReference type="GO" id="GO:0003677">
    <property type="term" value="F:DNA binding"/>
    <property type="evidence" value="ECO:0007669"/>
    <property type="project" value="UniProtKB-KW"/>
</dbReference>
<evidence type="ECO:0000256" key="5">
    <source>
        <dbReference type="ARBA" id="ARBA00022801"/>
    </source>
</evidence>
<dbReference type="EMBL" id="DWWS01000068">
    <property type="protein sequence ID" value="HJC25581.1"/>
    <property type="molecule type" value="Genomic_DNA"/>
</dbReference>
<dbReference type="SUPFAM" id="SSF52540">
    <property type="entry name" value="P-loop containing nucleoside triphosphate hydrolases"/>
    <property type="match status" value="1"/>
</dbReference>
<organism evidence="15 16">
    <name type="scientific">Candidatus Eisenbergiella merdavium</name>
    <dbReference type="NCBI Taxonomy" id="2838551"/>
    <lineage>
        <taxon>Bacteria</taxon>
        <taxon>Bacillati</taxon>
        <taxon>Bacillota</taxon>
        <taxon>Clostridia</taxon>
        <taxon>Lachnospirales</taxon>
        <taxon>Lachnospiraceae</taxon>
        <taxon>Eisenbergiella</taxon>
    </lineage>
</organism>
<keyword evidence="3" id="KW-0547">Nucleotide-binding</keyword>
<evidence type="ECO:0000256" key="9">
    <source>
        <dbReference type="ARBA" id="ARBA00023014"/>
    </source>
</evidence>
<protein>
    <submittedName>
        <fullName evidence="15">ATP-dependent DNA helicase</fullName>
    </submittedName>
</protein>
<dbReference type="Gene3D" id="1.10.30.20">
    <property type="entry name" value="Bacterial XPD DNA helicase, FeS cluster domain"/>
    <property type="match status" value="1"/>
</dbReference>
<proteinExistence type="inferred from homology"/>
<keyword evidence="10" id="KW-0238">DNA-binding</keyword>
<sequence>MEIRISVRALVEFILRSGDIDNRRRTAPDNAMAEGGRIHRMIQRRMGAEYQAEVTLRYVYETPSYDLVVEGRADGVIGADSAPQEAVTIDEIKGTYRELEKMKEPVPVHLAQAKCYAYMYAAAQGREQMKVRMTYCNMETEELRYFLQEFPVKELEEWFLSLLEEYRKWADFGYEWQRKRTDSIKALSFPYAYREGQKELAGYVYRSIVRKKKLFIEAPTGVGKTLSTVFPAVKAMGEEKAERIFYLTAKTITRTVADNTFQLLRGKGLRMKTVILTAKDKICFLEEAECNPSACPFAKGHYDRINEAMYDLLIHEDHYHRETIEEYARRYQVCPFELSLDMSLFSDGIICDYNYVFDPHVYLKRFFGEGGQTQGAGGPYLFLIDEAHNLVERGREMYSAVLYKEDFIALKRIVREYDRKLENQLEKCNRAMLALKRECEGCRVVSVNEIDDLVNGVERLSESMGSWLEEHDDSPIREDVLEFYFLLTHFLDIYDRLDDNYVVYTQLFEGDGEFLLKLFCVNPSVNLKECMDRAASTVLFSATFLPIQYYKSLLGGDGEDYEVYAQSSFDPRKKGLYIGSDVTSRYTRRGRQEYYNIARYLHEITARRHGNYLIFFPSHSFLQEVYEIYEECFLDEAQEECLIQEDRMTEEDREYFLGRFEGNRDCELGEQIHMEVEQEEEKSLLGFCVMGGIFSEGIDLKNDSLIGAVIVGTGLPQVCAEREILKQYFDEMGKNGFDYAYRYPGMNKVLQAAGRVIRTAEDVGIVVLLDDRFLTGSYQRLFPREWVEYEAVTVDRIGGRVERFWDEWL</sequence>
<dbReference type="Pfam" id="PF06733">
    <property type="entry name" value="DEAD_2"/>
    <property type="match status" value="1"/>
</dbReference>
<dbReference type="Gene3D" id="3.90.320.10">
    <property type="match status" value="1"/>
</dbReference>
<dbReference type="GO" id="GO:0051539">
    <property type="term" value="F:4 iron, 4 sulfur cluster binding"/>
    <property type="evidence" value="ECO:0007669"/>
    <property type="project" value="UniProtKB-KW"/>
</dbReference>
<keyword evidence="2" id="KW-0479">Metal-binding</keyword>
<dbReference type="InterPro" id="IPR011604">
    <property type="entry name" value="PDDEXK-like_dom_sf"/>
</dbReference>
<dbReference type="InterPro" id="IPR027417">
    <property type="entry name" value="P-loop_NTPase"/>
</dbReference>
<dbReference type="Proteomes" id="UP000823891">
    <property type="component" value="Unassembled WGS sequence"/>
</dbReference>
<dbReference type="InterPro" id="IPR014013">
    <property type="entry name" value="Helic_SF1/SF2_ATP-bd_DinG/Rad3"/>
</dbReference>
<evidence type="ECO:0000256" key="13">
    <source>
        <dbReference type="ARBA" id="ARBA00038058"/>
    </source>
</evidence>
<keyword evidence="7" id="KW-0067">ATP-binding</keyword>
<dbReference type="GO" id="GO:0016818">
    <property type="term" value="F:hydrolase activity, acting on acid anhydrides, in phosphorus-containing anhydrides"/>
    <property type="evidence" value="ECO:0007669"/>
    <property type="project" value="InterPro"/>
</dbReference>
<dbReference type="PANTHER" id="PTHR11472">
    <property type="entry name" value="DNA REPAIR DEAD HELICASE RAD3/XP-D SUBFAMILY MEMBER"/>
    <property type="match status" value="1"/>
</dbReference>
<dbReference type="GO" id="GO:0006281">
    <property type="term" value="P:DNA repair"/>
    <property type="evidence" value="ECO:0007669"/>
    <property type="project" value="UniProtKB-KW"/>
</dbReference>
<dbReference type="PROSITE" id="PS51193">
    <property type="entry name" value="HELICASE_ATP_BIND_2"/>
    <property type="match status" value="1"/>
</dbReference>
<evidence type="ECO:0000256" key="10">
    <source>
        <dbReference type="ARBA" id="ARBA00023125"/>
    </source>
</evidence>
<reference evidence="15" key="2">
    <citation type="submission" date="2021-04" db="EMBL/GenBank/DDBJ databases">
        <authorList>
            <person name="Gilroy R."/>
        </authorList>
    </citation>
    <scope>NUCLEOTIDE SEQUENCE</scope>
    <source>
        <strain evidence="15">USAMLcec2-132</strain>
    </source>
</reference>
<keyword evidence="5" id="KW-0378">Hydrolase</keyword>
<dbReference type="Pfam" id="PF13307">
    <property type="entry name" value="Helicase_C_2"/>
    <property type="match status" value="1"/>
</dbReference>
<evidence type="ECO:0000256" key="3">
    <source>
        <dbReference type="ARBA" id="ARBA00022741"/>
    </source>
</evidence>
<dbReference type="InterPro" id="IPR006554">
    <property type="entry name" value="Helicase-like_DEXD_c2"/>
</dbReference>
<feature type="domain" description="Helicase ATP-binding" evidence="14">
    <location>
        <begin position="183"/>
        <end position="437"/>
    </location>
</feature>
<keyword evidence="8" id="KW-0408">Iron</keyword>
<dbReference type="AlphaFoldDB" id="A0A9D2NJV3"/>
<dbReference type="GO" id="GO:0005524">
    <property type="term" value="F:ATP binding"/>
    <property type="evidence" value="ECO:0007669"/>
    <property type="project" value="UniProtKB-KW"/>
</dbReference>
<keyword evidence="1" id="KW-0004">4Fe-4S</keyword>
<dbReference type="PANTHER" id="PTHR11472:SF34">
    <property type="entry name" value="REGULATOR OF TELOMERE ELONGATION HELICASE 1"/>
    <property type="match status" value="1"/>
</dbReference>
<comment type="caution">
    <text evidence="15">The sequence shown here is derived from an EMBL/GenBank/DDBJ whole genome shotgun (WGS) entry which is preliminary data.</text>
</comment>
<comment type="similarity">
    <text evidence="13">Belongs to the helicase family. DinG subfamily.</text>
</comment>
<dbReference type="InterPro" id="IPR006555">
    <property type="entry name" value="ATP-dep_Helicase_C"/>
</dbReference>
<keyword evidence="6 15" id="KW-0347">Helicase</keyword>
<evidence type="ECO:0000256" key="7">
    <source>
        <dbReference type="ARBA" id="ARBA00022840"/>
    </source>
</evidence>
<evidence type="ECO:0000313" key="15">
    <source>
        <dbReference type="EMBL" id="HJC25581.1"/>
    </source>
</evidence>
<evidence type="ECO:0000256" key="12">
    <source>
        <dbReference type="ARBA" id="ARBA00023235"/>
    </source>
</evidence>
<evidence type="ECO:0000256" key="11">
    <source>
        <dbReference type="ARBA" id="ARBA00023204"/>
    </source>
</evidence>
<evidence type="ECO:0000259" key="14">
    <source>
        <dbReference type="PROSITE" id="PS51193"/>
    </source>
</evidence>
<keyword evidence="9" id="KW-0411">Iron-sulfur</keyword>
<keyword evidence="11" id="KW-0234">DNA repair</keyword>
<evidence type="ECO:0000256" key="8">
    <source>
        <dbReference type="ARBA" id="ARBA00023004"/>
    </source>
</evidence>
<evidence type="ECO:0000256" key="6">
    <source>
        <dbReference type="ARBA" id="ARBA00022806"/>
    </source>
</evidence>
<evidence type="ECO:0000256" key="4">
    <source>
        <dbReference type="ARBA" id="ARBA00022763"/>
    </source>
</evidence>
<evidence type="ECO:0000256" key="2">
    <source>
        <dbReference type="ARBA" id="ARBA00022723"/>
    </source>
</evidence>
<dbReference type="GO" id="GO:0046872">
    <property type="term" value="F:metal ion binding"/>
    <property type="evidence" value="ECO:0007669"/>
    <property type="project" value="UniProtKB-KW"/>
</dbReference>
<reference evidence="15" key="1">
    <citation type="journal article" date="2021" name="PeerJ">
        <title>Extensive microbial diversity within the chicken gut microbiome revealed by metagenomics and culture.</title>
        <authorList>
            <person name="Gilroy R."/>
            <person name="Ravi A."/>
            <person name="Getino M."/>
            <person name="Pursley I."/>
            <person name="Horton D.L."/>
            <person name="Alikhan N.F."/>
            <person name="Baker D."/>
            <person name="Gharbi K."/>
            <person name="Hall N."/>
            <person name="Watson M."/>
            <person name="Adriaenssens E.M."/>
            <person name="Foster-Nyarko E."/>
            <person name="Jarju S."/>
            <person name="Secka A."/>
            <person name="Antonio M."/>
            <person name="Oren A."/>
            <person name="Chaudhuri R.R."/>
            <person name="La Ragione R."/>
            <person name="Hildebrand F."/>
            <person name="Pallen M.J."/>
        </authorList>
    </citation>
    <scope>NUCLEOTIDE SEQUENCE</scope>
    <source>
        <strain evidence="15">USAMLcec2-132</strain>
    </source>
</reference>
<dbReference type="Gene3D" id="3.40.50.300">
    <property type="entry name" value="P-loop containing nucleotide triphosphate hydrolases"/>
    <property type="match status" value="2"/>
</dbReference>
<keyword evidence="12" id="KW-0413">Isomerase</keyword>
<keyword evidence="4" id="KW-0227">DNA damage</keyword>
<dbReference type="GO" id="GO:0003678">
    <property type="term" value="F:DNA helicase activity"/>
    <property type="evidence" value="ECO:0007669"/>
    <property type="project" value="InterPro"/>
</dbReference>
<dbReference type="SMART" id="SM00488">
    <property type="entry name" value="DEXDc2"/>
    <property type="match status" value="1"/>
</dbReference>
<evidence type="ECO:0000256" key="1">
    <source>
        <dbReference type="ARBA" id="ARBA00022485"/>
    </source>
</evidence>
<dbReference type="SMART" id="SM00491">
    <property type="entry name" value="HELICc2"/>
    <property type="match status" value="1"/>
</dbReference>
<gene>
    <name evidence="15" type="ORF">H9761_18120</name>
</gene>
<evidence type="ECO:0000313" key="16">
    <source>
        <dbReference type="Proteomes" id="UP000823891"/>
    </source>
</evidence>
<dbReference type="InterPro" id="IPR010614">
    <property type="entry name" value="RAD3-like_helicase_DEAD"/>
</dbReference>
<name>A0A9D2NJV3_9FIRM</name>
<dbReference type="InterPro" id="IPR045028">
    <property type="entry name" value="DinG/Rad3-like"/>
</dbReference>
<accession>A0A9D2NJV3</accession>